<keyword evidence="2" id="KW-1185">Reference proteome</keyword>
<accession>A0ABQ5H848</accession>
<gene>
    <name evidence="1" type="ORF">Tco_1058083</name>
</gene>
<comment type="caution">
    <text evidence="1">The sequence shown here is derived from an EMBL/GenBank/DDBJ whole genome shotgun (WGS) entry which is preliminary data.</text>
</comment>
<protein>
    <recommendedName>
        <fullName evidence="3">Integrase, catalytic region, zinc finger, CCHC-type, peptidase aspartic, catalytic</fullName>
    </recommendedName>
</protein>
<evidence type="ECO:0000313" key="1">
    <source>
        <dbReference type="EMBL" id="GJT83741.1"/>
    </source>
</evidence>
<reference evidence="1" key="1">
    <citation type="journal article" date="2022" name="Int. J. Mol. Sci.">
        <title>Draft Genome of Tanacetum Coccineum: Genomic Comparison of Closely Related Tanacetum-Family Plants.</title>
        <authorList>
            <person name="Yamashiro T."/>
            <person name="Shiraishi A."/>
            <person name="Nakayama K."/>
            <person name="Satake H."/>
        </authorList>
    </citation>
    <scope>NUCLEOTIDE SEQUENCE</scope>
</reference>
<reference evidence="1" key="2">
    <citation type="submission" date="2022-01" db="EMBL/GenBank/DDBJ databases">
        <authorList>
            <person name="Yamashiro T."/>
            <person name="Shiraishi A."/>
            <person name="Satake H."/>
            <person name="Nakayama K."/>
        </authorList>
    </citation>
    <scope>NUCLEOTIDE SEQUENCE</scope>
</reference>
<name>A0ABQ5H848_9ASTR</name>
<evidence type="ECO:0000313" key="2">
    <source>
        <dbReference type="Proteomes" id="UP001151760"/>
    </source>
</evidence>
<sequence>MSTMAENIIAARADNRPPMLEKSQYNSWQSCMKLYIRGKEHGKDLLDSVLNGPFKYGMVVVPYTSTTSESTRPRTYDDLTDKEKICEECDIRATNIVQNCHCKRESKLYNEFERFTSEKGESIHSYYLRFAQLINDMNSIGMTMQKLQVNPKFVNNLQPE</sequence>
<proteinExistence type="predicted"/>
<dbReference type="Proteomes" id="UP001151760">
    <property type="component" value="Unassembled WGS sequence"/>
</dbReference>
<dbReference type="EMBL" id="BQNB010019288">
    <property type="protein sequence ID" value="GJT83741.1"/>
    <property type="molecule type" value="Genomic_DNA"/>
</dbReference>
<organism evidence="1 2">
    <name type="scientific">Tanacetum coccineum</name>
    <dbReference type="NCBI Taxonomy" id="301880"/>
    <lineage>
        <taxon>Eukaryota</taxon>
        <taxon>Viridiplantae</taxon>
        <taxon>Streptophyta</taxon>
        <taxon>Embryophyta</taxon>
        <taxon>Tracheophyta</taxon>
        <taxon>Spermatophyta</taxon>
        <taxon>Magnoliopsida</taxon>
        <taxon>eudicotyledons</taxon>
        <taxon>Gunneridae</taxon>
        <taxon>Pentapetalae</taxon>
        <taxon>asterids</taxon>
        <taxon>campanulids</taxon>
        <taxon>Asterales</taxon>
        <taxon>Asteraceae</taxon>
        <taxon>Asteroideae</taxon>
        <taxon>Anthemideae</taxon>
        <taxon>Anthemidinae</taxon>
        <taxon>Tanacetum</taxon>
    </lineage>
</organism>
<evidence type="ECO:0008006" key="3">
    <source>
        <dbReference type="Google" id="ProtNLM"/>
    </source>
</evidence>